<dbReference type="STRING" id="796925.A0A137P7A4"/>
<proteinExistence type="predicted"/>
<name>A0A137P7A4_CONC2</name>
<dbReference type="Pfam" id="PF00168">
    <property type="entry name" value="C2"/>
    <property type="match status" value="1"/>
</dbReference>
<dbReference type="Gene3D" id="2.60.40.150">
    <property type="entry name" value="C2 domain"/>
    <property type="match status" value="1"/>
</dbReference>
<dbReference type="PANTHER" id="PTHR47052:SF3">
    <property type="entry name" value="INGRESSION PROTEIN 1"/>
    <property type="match status" value="1"/>
</dbReference>
<dbReference type="InterPro" id="IPR052981">
    <property type="entry name" value="Ingression_C2_domain"/>
</dbReference>
<dbReference type="OMA" id="WFPLGEG"/>
<dbReference type="InterPro" id="IPR000008">
    <property type="entry name" value="C2_dom"/>
</dbReference>
<protein>
    <recommendedName>
        <fullName evidence="1">C2 domain-containing protein</fullName>
    </recommendedName>
</protein>
<evidence type="ECO:0000259" key="1">
    <source>
        <dbReference type="PROSITE" id="PS50004"/>
    </source>
</evidence>
<dbReference type="InterPro" id="IPR035892">
    <property type="entry name" value="C2_domain_sf"/>
</dbReference>
<dbReference type="SMART" id="SM00239">
    <property type="entry name" value="C2"/>
    <property type="match status" value="1"/>
</dbReference>
<accession>A0A137P7A4</accession>
<reference evidence="2 3" key="1">
    <citation type="journal article" date="2015" name="Genome Biol. Evol.">
        <title>Phylogenomic analyses indicate that early fungi evolved digesting cell walls of algal ancestors of land plants.</title>
        <authorList>
            <person name="Chang Y."/>
            <person name="Wang S."/>
            <person name="Sekimoto S."/>
            <person name="Aerts A.L."/>
            <person name="Choi C."/>
            <person name="Clum A."/>
            <person name="LaButti K.M."/>
            <person name="Lindquist E.A."/>
            <person name="Yee Ngan C."/>
            <person name="Ohm R.A."/>
            <person name="Salamov A.A."/>
            <person name="Grigoriev I.V."/>
            <person name="Spatafora J.W."/>
            <person name="Berbee M.L."/>
        </authorList>
    </citation>
    <scope>NUCLEOTIDE SEQUENCE [LARGE SCALE GENOMIC DNA]</scope>
    <source>
        <strain evidence="2 3">NRRL 28638</strain>
    </source>
</reference>
<organism evidence="2 3">
    <name type="scientific">Conidiobolus coronatus (strain ATCC 28846 / CBS 209.66 / NRRL 28638)</name>
    <name type="common">Delacroixia coronata</name>
    <dbReference type="NCBI Taxonomy" id="796925"/>
    <lineage>
        <taxon>Eukaryota</taxon>
        <taxon>Fungi</taxon>
        <taxon>Fungi incertae sedis</taxon>
        <taxon>Zoopagomycota</taxon>
        <taxon>Entomophthoromycotina</taxon>
        <taxon>Entomophthoromycetes</taxon>
        <taxon>Entomophthorales</taxon>
        <taxon>Ancylistaceae</taxon>
        <taxon>Conidiobolus</taxon>
    </lineage>
</organism>
<dbReference type="OrthoDB" id="270970at2759"/>
<feature type="domain" description="C2" evidence="1">
    <location>
        <begin position="1"/>
        <end position="104"/>
    </location>
</feature>
<dbReference type="CDD" id="cd00030">
    <property type="entry name" value="C2"/>
    <property type="match status" value="1"/>
</dbReference>
<dbReference type="PROSITE" id="PS50004">
    <property type="entry name" value="C2"/>
    <property type="match status" value="1"/>
</dbReference>
<dbReference type="AlphaFoldDB" id="A0A137P7A4"/>
<evidence type="ECO:0000313" key="2">
    <source>
        <dbReference type="EMBL" id="KXN70893.1"/>
    </source>
</evidence>
<dbReference type="Proteomes" id="UP000070444">
    <property type="component" value="Unassembled WGS sequence"/>
</dbReference>
<dbReference type="EMBL" id="KQ964490">
    <property type="protein sequence ID" value="KXN70893.1"/>
    <property type="molecule type" value="Genomic_DNA"/>
</dbReference>
<dbReference type="SUPFAM" id="SSF49562">
    <property type="entry name" value="C2 domain (Calcium/lipid-binding domain, CaLB)"/>
    <property type="match status" value="1"/>
</dbReference>
<evidence type="ECO:0000313" key="3">
    <source>
        <dbReference type="Proteomes" id="UP000070444"/>
    </source>
</evidence>
<dbReference type="PANTHER" id="PTHR47052">
    <property type="entry name" value="CONSERVED SERINE PROLINE-RICH PROTEIN (AFU_ORTHOLOGUE AFUA_2G01790)"/>
    <property type="match status" value="1"/>
</dbReference>
<keyword evidence="3" id="KW-1185">Reference proteome</keyword>
<gene>
    <name evidence="2" type="ORF">CONCODRAFT_70296</name>
</gene>
<sequence length="122" mass="13680">MTKILVDVIAARNLKGEDGLLGKNDPYLQLKVGNMLTGQKHKTKTHKNVGSQVDFGESFEFDVHENDDLKVRLYDDDTIMDDKIGEAKIPLRGLFEHGQLQSWFPLGEGSKCNGEVLLNIHT</sequence>